<keyword evidence="3" id="KW-0010">Activator</keyword>
<dbReference type="PANTHER" id="PTHR46796:SF2">
    <property type="entry name" value="TRANSCRIPTIONAL REGULATORY PROTEIN"/>
    <property type="match status" value="1"/>
</dbReference>
<dbReference type="GO" id="GO:0043565">
    <property type="term" value="F:sequence-specific DNA binding"/>
    <property type="evidence" value="ECO:0007669"/>
    <property type="project" value="InterPro"/>
</dbReference>
<dbReference type="InterPro" id="IPR018060">
    <property type="entry name" value="HTH_AraC"/>
</dbReference>
<gene>
    <name evidence="6" type="ORF">IOQ59_08690</name>
</gene>
<dbReference type="PROSITE" id="PS00041">
    <property type="entry name" value="HTH_ARAC_FAMILY_1"/>
    <property type="match status" value="1"/>
</dbReference>
<dbReference type="InterPro" id="IPR009057">
    <property type="entry name" value="Homeodomain-like_sf"/>
</dbReference>
<evidence type="ECO:0000256" key="2">
    <source>
        <dbReference type="ARBA" id="ARBA00023125"/>
    </source>
</evidence>
<dbReference type="PROSITE" id="PS01124">
    <property type="entry name" value="HTH_ARAC_FAMILY_2"/>
    <property type="match status" value="1"/>
</dbReference>
<keyword evidence="2" id="KW-0238">DNA-binding</keyword>
<evidence type="ECO:0000256" key="4">
    <source>
        <dbReference type="ARBA" id="ARBA00023163"/>
    </source>
</evidence>
<accession>A0A8J7K9Y7</accession>
<proteinExistence type="predicted"/>
<organism evidence="6 7">
    <name type="scientific">Pontibacterium sinense</name>
    <dbReference type="NCBI Taxonomy" id="2781979"/>
    <lineage>
        <taxon>Bacteria</taxon>
        <taxon>Pseudomonadati</taxon>
        <taxon>Pseudomonadota</taxon>
        <taxon>Gammaproteobacteria</taxon>
        <taxon>Oceanospirillales</taxon>
        <taxon>Oceanospirillaceae</taxon>
        <taxon>Pontibacterium</taxon>
    </lineage>
</organism>
<reference evidence="6" key="1">
    <citation type="submission" date="2020-10" db="EMBL/GenBank/DDBJ databases">
        <title>Bacterium isolated from coastal waters sediment.</title>
        <authorList>
            <person name="Chen R.-J."/>
            <person name="Lu D.-C."/>
            <person name="Zhu K.-L."/>
            <person name="Du Z.-J."/>
        </authorList>
    </citation>
    <scope>NUCLEOTIDE SEQUENCE</scope>
    <source>
        <strain evidence="6">N1Y112</strain>
    </source>
</reference>
<dbReference type="Pfam" id="PF12833">
    <property type="entry name" value="HTH_18"/>
    <property type="match status" value="1"/>
</dbReference>
<name>A0A8J7K9Y7_9GAMM</name>
<dbReference type="AlphaFoldDB" id="A0A8J7K9Y7"/>
<dbReference type="Pfam" id="PF02311">
    <property type="entry name" value="AraC_binding"/>
    <property type="match status" value="1"/>
</dbReference>
<dbReference type="InterPro" id="IPR037923">
    <property type="entry name" value="HTH-like"/>
</dbReference>
<feature type="domain" description="HTH araC/xylS-type" evidence="5">
    <location>
        <begin position="154"/>
        <end position="251"/>
    </location>
</feature>
<dbReference type="SMART" id="SM00342">
    <property type="entry name" value="HTH_ARAC"/>
    <property type="match status" value="1"/>
</dbReference>
<dbReference type="RefSeq" id="WP_193952888.1">
    <property type="nucleotide sequence ID" value="NZ_JADEYS010000007.1"/>
</dbReference>
<evidence type="ECO:0000256" key="3">
    <source>
        <dbReference type="ARBA" id="ARBA00023159"/>
    </source>
</evidence>
<dbReference type="PANTHER" id="PTHR46796">
    <property type="entry name" value="HTH-TYPE TRANSCRIPTIONAL ACTIVATOR RHAS-RELATED"/>
    <property type="match status" value="1"/>
</dbReference>
<keyword evidence="7" id="KW-1185">Reference proteome</keyword>
<dbReference type="GO" id="GO:0003700">
    <property type="term" value="F:DNA-binding transcription factor activity"/>
    <property type="evidence" value="ECO:0007669"/>
    <property type="project" value="InterPro"/>
</dbReference>
<evidence type="ECO:0000259" key="5">
    <source>
        <dbReference type="PROSITE" id="PS01124"/>
    </source>
</evidence>
<evidence type="ECO:0000256" key="1">
    <source>
        <dbReference type="ARBA" id="ARBA00023015"/>
    </source>
</evidence>
<evidence type="ECO:0000313" key="6">
    <source>
        <dbReference type="EMBL" id="MBE9397336.1"/>
    </source>
</evidence>
<dbReference type="InterPro" id="IPR003313">
    <property type="entry name" value="AraC-bd"/>
</dbReference>
<evidence type="ECO:0000313" key="7">
    <source>
        <dbReference type="Proteomes" id="UP000640333"/>
    </source>
</evidence>
<dbReference type="Proteomes" id="UP000640333">
    <property type="component" value="Unassembled WGS sequence"/>
</dbReference>
<dbReference type="SUPFAM" id="SSF51215">
    <property type="entry name" value="Regulatory protein AraC"/>
    <property type="match status" value="1"/>
</dbReference>
<protein>
    <submittedName>
        <fullName evidence="6">Helix-turn-helix transcriptional regulator</fullName>
    </submittedName>
</protein>
<keyword evidence="1" id="KW-0805">Transcription regulation</keyword>
<dbReference type="Gene3D" id="1.10.10.60">
    <property type="entry name" value="Homeodomain-like"/>
    <property type="match status" value="1"/>
</dbReference>
<sequence length="259" mass="28679">MELRSTGHSTQGYKAHSHKEFSVGVLNAGTTCLSYDGQERVVQEGDLVMIEPDRIHACNPIDGGSRAYHMLYIDVQWCRERLSLLYGKAITHFCCDQFVIRSPAASGLFMMLVETLQRGNAKGAAHVLDQLAITLLLQYCSPMPVSSRKSELSVQIKQKLMADLSQPPSLGDLAEEFGCARETLIRTFKESYGITPKSFVSNARVEKAKLLLRSGASIVDVASDMGFADQSQFHRAFVSYTASTPRQYQQSRSISDNLS</sequence>
<dbReference type="InterPro" id="IPR050204">
    <property type="entry name" value="AraC_XylS_family_regulators"/>
</dbReference>
<dbReference type="InterPro" id="IPR018062">
    <property type="entry name" value="HTH_AraC-typ_CS"/>
</dbReference>
<keyword evidence="4" id="KW-0804">Transcription</keyword>
<dbReference type="EMBL" id="JADEYS010000007">
    <property type="protein sequence ID" value="MBE9397336.1"/>
    <property type="molecule type" value="Genomic_DNA"/>
</dbReference>
<comment type="caution">
    <text evidence="6">The sequence shown here is derived from an EMBL/GenBank/DDBJ whole genome shotgun (WGS) entry which is preliminary data.</text>
</comment>
<dbReference type="SUPFAM" id="SSF46689">
    <property type="entry name" value="Homeodomain-like"/>
    <property type="match status" value="2"/>
</dbReference>